<dbReference type="Proteomes" id="UP000031952">
    <property type="component" value="Unassembled WGS sequence"/>
</dbReference>
<proteinExistence type="inferred from homology"/>
<dbReference type="InterPro" id="IPR001977">
    <property type="entry name" value="Depp_CoAkinase"/>
</dbReference>
<dbReference type="Pfam" id="PF01121">
    <property type="entry name" value="CoaE"/>
    <property type="match status" value="1"/>
</dbReference>
<evidence type="ECO:0000256" key="3">
    <source>
        <dbReference type="ARBA" id="ARBA00022840"/>
    </source>
</evidence>
<dbReference type="PROSITE" id="PS51219">
    <property type="entry name" value="DPCK"/>
    <property type="match status" value="1"/>
</dbReference>
<comment type="similarity">
    <text evidence="1 5">Belongs to the CoaE family.</text>
</comment>
<keyword evidence="5" id="KW-0963">Cytoplasm</keyword>
<comment type="subcellular location">
    <subcellularLocation>
        <location evidence="5">Cytoplasm</location>
    </subcellularLocation>
</comment>
<comment type="catalytic activity">
    <reaction evidence="5">
        <text>3'-dephospho-CoA + ATP = ADP + CoA + H(+)</text>
        <dbReference type="Rhea" id="RHEA:18245"/>
        <dbReference type="ChEBI" id="CHEBI:15378"/>
        <dbReference type="ChEBI" id="CHEBI:30616"/>
        <dbReference type="ChEBI" id="CHEBI:57287"/>
        <dbReference type="ChEBI" id="CHEBI:57328"/>
        <dbReference type="ChEBI" id="CHEBI:456216"/>
        <dbReference type="EC" id="2.7.1.24"/>
    </reaction>
</comment>
<keyword evidence="4 5" id="KW-0173">Coenzyme A biosynthesis</keyword>
<dbReference type="InterPro" id="IPR027417">
    <property type="entry name" value="P-loop_NTPase"/>
</dbReference>
<evidence type="ECO:0000256" key="6">
    <source>
        <dbReference type="NCBIfam" id="TIGR00152"/>
    </source>
</evidence>
<dbReference type="GO" id="GO:0005737">
    <property type="term" value="C:cytoplasm"/>
    <property type="evidence" value="ECO:0007669"/>
    <property type="project" value="UniProtKB-SubCell"/>
</dbReference>
<dbReference type="GO" id="GO:0005524">
    <property type="term" value="F:ATP binding"/>
    <property type="evidence" value="ECO:0007669"/>
    <property type="project" value="UniProtKB-UniRule"/>
</dbReference>
<comment type="pathway">
    <text evidence="5">Cofactor biosynthesis; coenzyme A biosynthesis; CoA from (R)-pantothenate: step 5/5.</text>
</comment>
<gene>
    <name evidence="5" type="primary">coaE</name>
    <name evidence="7" type="ORF">SB78_05010</name>
</gene>
<reference evidence="7 8" key="1">
    <citation type="submission" date="2014-12" db="EMBL/GenBank/DDBJ databases">
        <title>Whole genome sequence of Candidatus Rickettsia asemboensis strain NMRCii isolated from cat fleas in west Kenya.</title>
        <authorList>
            <person name="Jima D."/>
            <person name="Luce-Fedrow A."/>
            <person name="Yang Y."/>
            <person name="Maina A.N."/>
            <person name="Snesrud E.C."/>
            <person name="Jarman R.G."/>
            <person name="Richards A.L."/>
            <person name="Hang J."/>
        </authorList>
    </citation>
    <scope>NUCLEOTIDE SEQUENCE [LARGE SCALE GENOMIC DNA]</scope>
    <source>
        <strain evidence="7 8">NMRCii</strain>
    </source>
</reference>
<dbReference type="RefSeq" id="WP_041079038.1">
    <property type="nucleotide sequence ID" value="NZ_CP116496.1"/>
</dbReference>
<keyword evidence="2 5" id="KW-0547">Nucleotide-binding</keyword>
<dbReference type="HAMAP" id="MF_00376">
    <property type="entry name" value="Dephospho_CoA_kinase"/>
    <property type="match status" value="1"/>
</dbReference>
<organism evidence="7 8">
    <name type="scientific">Rickettsia asembonensis</name>
    <dbReference type="NCBI Taxonomy" id="1068590"/>
    <lineage>
        <taxon>Bacteria</taxon>
        <taxon>Pseudomonadati</taxon>
        <taxon>Pseudomonadota</taxon>
        <taxon>Alphaproteobacteria</taxon>
        <taxon>Rickettsiales</taxon>
        <taxon>Rickettsiaceae</taxon>
        <taxon>Rickettsieae</taxon>
        <taxon>Rickettsia</taxon>
        <taxon>spotted fever group</taxon>
    </lineage>
</organism>
<evidence type="ECO:0000256" key="1">
    <source>
        <dbReference type="ARBA" id="ARBA00009018"/>
    </source>
</evidence>
<keyword evidence="5 7" id="KW-0418">Kinase</keyword>
<protein>
    <recommendedName>
        <fullName evidence="5 6">Dephospho-CoA kinase</fullName>
        <ecNumber evidence="5 6">2.7.1.24</ecNumber>
    </recommendedName>
    <alternativeName>
        <fullName evidence="5">Dephosphocoenzyme A kinase</fullName>
    </alternativeName>
</protein>
<dbReference type="EMBL" id="JWSW01000042">
    <property type="protein sequence ID" value="KIJ88555.1"/>
    <property type="molecule type" value="Genomic_DNA"/>
</dbReference>
<dbReference type="CDD" id="cd02022">
    <property type="entry name" value="DPCK"/>
    <property type="match status" value="1"/>
</dbReference>
<name>A0A0C2RCM4_9RICK</name>
<comment type="function">
    <text evidence="5">Catalyzes the phosphorylation of the 3'-hydroxyl group of dephosphocoenzyme A to form coenzyme A.</text>
</comment>
<dbReference type="EC" id="2.7.1.24" evidence="5 6"/>
<dbReference type="GO" id="GO:0015937">
    <property type="term" value="P:coenzyme A biosynthetic process"/>
    <property type="evidence" value="ECO:0007669"/>
    <property type="project" value="UniProtKB-UniRule"/>
</dbReference>
<evidence type="ECO:0000256" key="2">
    <source>
        <dbReference type="ARBA" id="ARBA00022741"/>
    </source>
</evidence>
<evidence type="ECO:0000256" key="5">
    <source>
        <dbReference type="HAMAP-Rule" id="MF_00376"/>
    </source>
</evidence>
<dbReference type="SUPFAM" id="SSF52540">
    <property type="entry name" value="P-loop containing nucleoside triphosphate hydrolases"/>
    <property type="match status" value="1"/>
</dbReference>
<sequence length="191" mass="22007">MLAIGITGSYASGKTFILDSLAEKGYKTFCADRCIKELYQDLNVQTQILKLLPELESFNIGKISNLIYNNDLAREKLQNFSYPLLIDKLILFKKENANSKFGFAEIPLLYEAKFDKYFDFVVTIYCSEEIRMQRAITRTSFDIEIYNKIKEIQLSQESKIAKADFAINSGVDMLDLEKQIEKLILVIARKL</sequence>
<dbReference type="NCBIfam" id="TIGR00152">
    <property type="entry name" value="dephospho-CoA kinase"/>
    <property type="match status" value="1"/>
</dbReference>
<evidence type="ECO:0000313" key="7">
    <source>
        <dbReference type="EMBL" id="KIJ88555.1"/>
    </source>
</evidence>
<feature type="binding site" evidence="5">
    <location>
        <begin position="11"/>
        <end position="16"/>
    </location>
    <ligand>
        <name>ATP</name>
        <dbReference type="ChEBI" id="CHEBI:30616"/>
    </ligand>
</feature>
<keyword evidence="8" id="KW-1185">Reference proteome</keyword>
<keyword evidence="5" id="KW-0808">Transferase</keyword>
<dbReference type="Gene3D" id="3.40.50.300">
    <property type="entry name" value="P-loop containing nucleotide triphosphate hydrolases"/>
    <property type="match status" value="1"/>
</dbReference>
<dbReference type="AlphaFoldDB" id="A0A0C2RCM4"/>
<keyword evidence="3 5" id="KW-0067">ATP-binding</keyword>
<comment type="caution">
    <text evidence="7">The sequence shown here is derived from an EMBL/GenBank/DDBJ whole genome shotgun (WGS) entry which is preliminary data.</text>
</comment>
<dbReference type="GO" id="GO:0004140">
    <property type="term" value="F:dephospho-CoA kinase activity"/>
    <property type="evidence" value="ECO:0007669"/>
    <property type="project" value="UniProtKB-UniRule"/>
</dbReference>
<evidence type="ECO:0000256" key="4">
    <source>
        <dbReference type="ARBA" id="ARBA00022993"/>
    </source>
</evidence>
<dbReference type="UniPathway" id="UPA00241">
    <property type="reaction ID" value="UER00356"/>
</dbReference>
<evidence type="ECO:0000313" key="8">
    <source>
        <dbReference type="Proteomes" id="UP000031952"/>
    </source>
</evidence>
<accession>A0A0C2RCM4</accession>